<dbReference type="Proteomes" id="UP001607303">
    <property type="component" value="Unassembled WGS sequence"/>
</dbReference>
<proteinExistence type="predicted"/>
<name>A0ABD2BCG8_VESMC</name>
<dbReference type="EMBL" id="JAYRBN010000091">
    <property type="protein sequence ID" value="KAL2730432.1"/>
    <property type="molecule type" value="Genomic_DNA"/>
</dbReference>
<dbReference type="AlphaFoldDB" id="A0ABD2BCG8"/>
<accession>A0ABD2BCG8</accession>
<sequence length="204" mass="22577">MVKVFKRFDACACPVQSYCARANCTSPIVLSLSRLQCPWGATIVTIQEKQIEKHTSAVHRLGDLPLKDKSRSKYRWQLDSAGKGAVTFLKRPIEGKYTRKLEDDREATAVIGYTEVDEGGKEECIGICFTSTKPTHTSQRIVQPRRIGLSDGTISYLGIEIPFKIRLNIAKTNNGDWQSGGSTENKVKTRLNVTDVTGVGGPCR</sequence>
<reference evidence="1 2" key="1">
    <citation type="journal article" date="2024" name="Ann. Entomol. Soc. Am.">
        <title>Genomic analyses of the southern and eastern yellowjacket wasps (Hymenoptera: Vespidae) reveal evolutionary signatures of social life.</title>
        <authorList>
            <person name="Catto M.A."/>
            <person name="Caine P.B."/>
            <person name="Orr S.E."/>
            <person name="Hunt B.G."/>
            <person name="Goodisman M.A.D."/>
        </authorList>
    </citation>
    <scope>NUCLEOTIDE SEQUENCE [LARGE SCALE GENOMIC DNA]</scope>
    <source>
        <strain evidence="1">232</strain>
        <tissue evidence="1">Head and thorax</tissue>
    </source>
</reference>
<protein>
    <submittedName>
        <fullName evidence="1">Uncharacterized protein</fullName>
    </submittedName>
</protein>
<evidence type="ECO:0000313" key="1">
    <source>
        <dbReference type="EMBL" id="KAL2730432.1"/>
    </source>
</evidence>
<gene>
    <name evidence="1" type="ORF">V1477_016243</name>
</gene>
<comment type="caution">
    <text evidence="1">The sequence shown here is derived from an EMBL/GenBank/DDBJ whole genome shotgun (WGS) entry which is preliminary data.</text>
</comment>
<organism evidence="1 2">
    <name type="scientific">Vespula maculifrons</name>
    <name type="common">Eastern yellow jacket</name>
    <name type="synonym">Wasp</name>
    <dbReference type="NCBI Taxonomy" id="7453"/>
    <lineage>
        <taxon>Eukaryota</taxon>
        <taxon>Metazoa</taxon>
        <taxon>Ecdysozoa</taxon>
        <taxon>Arthropoda</taxon>
        <taxon>Hexapoda</taxon>
        <taxon>Insecta</taxon>
        <taxon>Pterygota</taxon>
        <taxon>Neoptera</taxon>
        <taxon>Endopterygota</taxon>
        <taxon>Hymenoptera</taxon>
        <taxon>Apocrita</taxon>
        <taxon>Aculeata</taxon>
        <taxon>Vespoidea</taxon>
        <taxon>Vespidae</taxon>
        <taxon>Vespinae</taxon>
        <taxon>Vespula</taxon>
    </lineage>
</organism>
<keyword evidence="2" id="KW-1185">Reference proteome</keyword>
<evidence type="ECO:0000313" key="2">
    <source>
        <dbReference type="Proteomes" id="UP001607303"/>
    </source>
</evidence>